<feature type="domain" description="Multidrug resistance protein MdtA-like C-terminal permuted SH3" evidence="7">
    <location>
        <begin position="333"/>
        <end position="391"/>
    </location>
</feature>
<organism evidence="8">
    <name type="scientific">hydrothermal vent metagenome</name>
    <dbReference type="NCBI Taxonomy" id="652676"/>
    <lineage>
        <taxon>unclassified sequences</taxon>
        <taxon>metagenomes</taxon>
        <taxon>ecological metagenomes</taxon>
    </lineage>
</organism>
<evidence type="ECO:0000259" key="6">
    <source>
        <dbReference type="Pfam" id="PF25954"/>
    </source>
</evidence>
<keyword evidence="1" id="KW-0813">Transport</keyword>
<keyword evidence="2" id="KW-0732">Signal</keyword>
<dbReference type="GO" id="GO:0030313">
    <property type="term" value="C:cell envelope"/>
    <property type="evidence" value="ECO:0007669"/>
    <property type="project" value="TreeGrafter"/>
</dbReference>
<name>A0A3B0WEW6_9ZZZZ</name>
<sequence>MNNKTIALFLLTMLSVYFFSQYLSGNDEASELNNTAVASTQYVCPMHSHIVSDHEKSCPICGMNLVKVHDDAPSQKTSNHDVSTEEYPVVEISPTVAHNLGVRTAEVLRGDLKHTIDTIGKVTRVDQSARSRIVAPMYGKLVKMADKFAGDTVVKGEFLFSVGSDDLFELEKKYQEKFVSGEISDANTIMTTLTEMGIDAGQLAALQQGVEPVLVSKTFAEEDGYVFARRGKAGDAVTSSFTVFRLSGGYQVIEVAVEIFERQWAVVQVKQPASMQLRNYPSKTFEGEVYRVDDPVGYTTRALEARLKFKTDFKGITQSAFARVVIQGKTKRNVLLVPRDAVIRTAKENRVVRLNENGQFQPVVVEIGEESDDSVEVIAGLNEGDNVIISGQFLIDSESNIMSDLRRMTVKSVPSQSASNSEPQNSSLNSQQ</sequence>
<evidence type="ECO:0000259" key="7">
    <source>
        <dbReference type="Pfam" id="PF25967"/>
    </source>
</evidence>
<dbReference type="Gene3D" id="2.40.30.170">
    <property type="match status" value="1"/>
</dbReference>
<dbReference type="PANTHER" id="PTHR30097:SF4">
    <property type="entry name" value="SLR6042 PROTEIN"/>
    <property type="match status" value="1"/>
</dbReference>
<dbReference type="Pfam" id="PF19335">
    <property type="entry name" value="HMBD"/>
    <property type="match status" value="1"/>
</dbReference>
<evidence type="ECO:0000256" key="1">
    <source>
        <dbReference type="ARBA" id="ARBA00022448"/>
    </source>
</evidence>
<dbReference type="InterPro" id="IPR051909">
    <property type="entry name" value="MFP_Cation_Efflux"/>
</dbReference>
<dbReference type="PANTHER" id="PTHR30097">
    <property type="entry name" value="CATION EFFLUX SYSTEM PROTEIN CUSB"/>
    <property type="match status" value="1"/>
</dbReference>
<reference evidence="8" key="1">
    <citation type="submission" date="2018-06" db="EMBL/GenBank/DDBJ databases">
        <authorList>
            <person name="Zhirakovskaya E."/>
        </authorList>
    </citation>
    <scope>NUCLEOTIDE SEQUENCE</scope>
</reference>
<proteinExistence type="predicted"/>
<dbReference type="GO" id="GO:0060003">
    <property type="term" value="P:copper ion export"/>
    <property type="evidence" value="ECO:0007669"/>
    <property type="project" value="TreeGrafter"/>
</dbReference>
<feature type="domain" description="CusB-like beta-barrel" evidence="6">
    <location>
        <begin position="255"/>
        <end position="326"/>
    </location>
</feature>
<dbReference type="GO" id="GO:0046872">
    <property type="term" value="F:metal ion binding"/>
    <property type="evidence" value="ECO:0007669"/>
    <property type="project" value="InterPro"/>
</dbReference>
<evidence type="ECO:0000256" key="4">
    <source>
        <dbReference type="SAM" id="MobiDB-lite"/>
    </source>
</evidence>
<protein>
    <submittedName>
        <fullName evidence="8">Uncharacterized protein</fullName>
    </submittedName>
</protein>
<dbReference type="InterPro" id="IPR058627">
    <property type="entry name" value="MdtA-like_C"/>
</dbReference>
<accession>A0A3B0WEW6</accession>
<dbReference type="FunFam" id="2.40.420.20:FF:000003">
    <property type="entry name" value="Cation efflux system protein cusB"/>
    <property type="match status" value="1"/>
</dbReference>
<keyword evidence="3" id="KW-0406">Ion transport</keyword>
<dbReference type="InterPro" id="IPR058792">
    <property type="entry name" value="Beta-barrel_RND_2"/>
</dbReference>
<dbReference type="GO" id="GO:0015679">
    <property type="term" value="P:plasma membrane copper ion transport"/>
    <property type="evidence" value="ECO:0007669"/>
    <property type="project" value="TreeGrafter"/>
</dbReference>
<gene>
    <name evidence="8" type="ORF">MNBD_GAMMA07-90</name>
</gene>
<evidence type="ECO:0000256" key="3">
    <source>
        <dbReference type="ARBA" id="ARBA00023065"/>
    </source>
</evidence>
<dbReference type="Pfam" id="PF25967">
    <property type="entry name" value="RND-MFP_C"/>
    <property type="match status" value="1"/>
</dbReference>
<dbReference type="EMBL" id="UOFF01000043">
    <property type="protein sequence ID" value="VAW53821.1"/>
    <property type="molecule type" value="Genomic_DNA"/>
</dbReference>
<evidence type="ECO:0000313" key="8">
    <source>
        <dbReference type="EMBL" id="VAW53821.1"/>
    </source>
</evidence>
<dbReference type="AlphaFoldDB" id="A0A3B0WEW6"/>
<evidence type="ECO:0000256" key="2">
    <source>
        <dbReference type="ARBA" id="ARBA00022729"/>
    </source>
</evidence>
<dbReference type="Pfam" id="PF25954">
    <property type="entry name" value="Beta-barrel_RND_2"/>
    <property type="match status" value="1"/>
</dbReference>
<dbReference type="Gene3D" id="2.40.420.20">
    <property type="match status" value="1"/>
</dbReference>
<dbReference type="InterPro" id="IPR045800">
    <property type="entry name" value="HMBD"/>
</dbReference>
<feature type="region of interest" description="Disordered" evidence="4">
    <location>
        <begin position="412"/>
        <end position="432"/>
    </location>
</feature>
<evidence type="ECO:0000259" key="5">
    <source>
        <dbReference type="Pfam" id="PF19335"/>
    </source>
</evidence>
<feature type="domain" description="Heavy metal binding" evidence="5">
    <location>
        <begin position="42"/>
        <end position="68"/>
    </location>
</feature>